<gene>
    <name evidence="4" type="ORF">COO20_20610</name>
</gene>
<evidence type="ECO:0000313" key="4">
    <source>
        <dbReference type="EMBL" id="PKR50546.1"/>
    </source>
</evidence>
<evidence type="ECO:0000259" key="3">
    <source>
        <dbReference type="SMART" id="SM00062"/>
    </source>
</evidence>
<dbReference type="SMART" id="SM00062">
    <property type="entry name" value="PBPb"/>
    <property type="match status" value="1"/>
</dbReference>
<dbReference type="Proteomes" id="UP000233597">
    <property type="component" value="Unassembled WGS sequence"/>
</dbReference>
<accession>A0A2N3KJ61</accession>
<dbReference type="RefSeq" id="WP_101270017.1">
    <property type="nucleotide sequence ID" value="NZ_NWTK01000016.1"/>
</dbReference>
<organism evidence="4 5">
    <name type="scientific">Thalassospira marina</name>
    <dbReference type="NCBI Taxonomy" id="2048283"/>
    <lineage>
        <taxon>Bacteria</taxon>
        <taxon>Pseudomonadati</taxon>
        <taxon>Pseudomonadota</taxon>
        <taxon>Alphaproteobacteria</taxon>
        <taxon>Rhodospirillales</taxon>
        <taxon>Thalassospiraceae</taxon>
        <taxon>Thalassospira</taxon>
    </lineage>
</organism>
<keyword evidence="2" id="KW-1133">Transmembrane helix</keyword>
<dbReference type="PANTHER" id="PTHR35936">
    <property type="entry name" value="MEMBRANE-BOUND LYTIC MUREIN TRANSGLYCOSYLASE F"/>
    <property type="match status" value="1"/>
</dbReference>
<dbReference type="AlphaFoldDB" id="A0A2N3KJ61"/>
<evidence type="ECO:0000256" key="1">
    <source>
        <dbReference type="ARBA" id="ARBA00022729"/>
    </source>
</evidence>
<protein>
    <submittedName>
        <fullName evidence="4">Amino acid ABC transporter substrate-binding protein</fullName>
    </submittedName>
</protein>
<dbReference type="Pfam" id="PF00497">
    <property type="entry name" value="SBP_bac_3"/>
    <property type="match status" value="1"/>
</dbReference>
<sequence>MTHGSTAVCRFFASLFIGLGILFILPVFPAHSRPLIIEGLSEAPLKWQQDGEIRGVDIDIMKAVLAEMQISDYEFRLVPSGNRLLYNARTGASDIVLSLSLSPERQEFLDYPNEAHLLLDWRFAIRKTDSDRISFNDFSDLAGLHIGAAAGFSYTPAFWNSGLNIETVAKNNLLIPMLLRGRFDIVPLNYMTSLYEAQQDGLADQLVFLYPPIRQAAYYNVWSKASRYHGKESFQRQYDAIIDRFQKDGTIAAIIESYLGTEGPRKIHYSQ</sequence>
<dbReference type="SUPFAM" id="SSF53850">
    <property type="entry name" value="Periplasmic binding protein-like II"/>
    <property type="match status" value="1"/>
</dbReference>
<comment type="caution">
    <text evidence="4">The sequence shown here is derived from an EMBL/GenBank/DDBJ whole genome shotgun (WGS) entry which is preliminary data.</text>
</comment>
<feature type="domain" description="Solute-binding protein family 3/N-terminal" evidence="3">
    <location>
        <begin position="35"/>
        <end position="262"/>
    </location>
</feature>
<evidence type="ECO:0000313" key="5">
    <source>
        <dbReference type="Proteomes" id="UP000233597"/>
    </source>
</evidence>
<dbReference type="OrthoDB" id="370676at2"/>
<dbReference type="PANTHER" id="PTHR35936:SF25">
    <property type="entry name" value="ABC TRANSPORTER SUBSTRATE-BINDING PROTEIN"/>
    <property type="match status" value="1"/>
</dbReference>
<reference evidence="4 5" key="1">
    <citation type="submission" date="2017-09" db="EMBL/GenBank/DDBJ databases">
        <title>Biodiversity and function of Thalassospira species in the particle-attached aromatic-hydrocarbon-degrading consortia from the surface seawater of the South China Sea.</title>
        <authorList>
            <person name="Dong C."/>
            <person name="Liu R."/>
            <person name="Shao Z."/>
        </authorList>
    </citation>
    <scope>NUCLEOTIDE SEQUENCE [LARGE SCALE GENOMIC DNA]</scope>
    <source>
        <strain evidence="4 5">CSC1P2</strain>
    </source>
</reference>
<dbReference type="EMBL" id="NWTK01000016">
    <property type="protein sequence ID" value="PKR50546.1"/>
    <property type="molecule type" value="Genomic_DNA"/>
</dbReference>
<name>A0A2N3KJ61_9PROT</name>
<evidence type="ECO:0000256" key="2">
    <source>
        <dbReference type="SAM" id="Phobius"/>
    </source>
</evidence>
<proteinExistence type="predicted"/>
<feature type="transmembrane region" description="Helical" evidence="2">
    <location>
        <begin position="7"/>
        <end position="28"/>
    </location>
</feature>
<dbReference type="InterPro" id="IPR001638">
    <property type="entry name" value="Solute-binding_3/MltF_N"/>
</dbReference>
<keyword evidence="2" id="KW-0472">Membrane</keyword>
<keyword evidence="1" id="KW-0732">Signal</keyword>
<keyword evidence="2" id="KW-0812">Transmembrane</keyword>
<dbReference type="Gene3D" id="3.40.190.10">
    <property type="entry name" value="Periplasmic binding protein-like II"/>
    <property type="match status" value="2"/>
</dbReference>